<sequence>MTIFLILGLFAGLYMLWLLFRMAVYALPVAIGISLAFWLHEHGQNYPVAVLGGFAGGVTVLVAGQLLLAYARSPLIRFGVALLFVVPAGIAGYHAVYGIAGLAIDPGTMLSLLSWAGAIMIAVAAWTRLTGQAAMGSATSSTAELPTTNASSHC</sequence>
<gene>
    <name evidence="2" type="ORF">BV97_01978</name>
</gene>
<dbReference type="RefSeq" id="WP_202902838.1">
    <property type="nucleotide sequence ID" value="NZ_JFYZ01000008.1"/>
</dbReference>
<feature type="transmembrane region" description="Helical" evidence="1">
    <location>
        <begin position="108"/>
        <end position="127"/>
    </location>
</feature>
<name>A0A031JXL8_9SPHN</name>
<evidence type="ECO:0000313" key="2">
    <source>
        <dbReference type="EMBL" id="EZP82481.1"/>
    </source>
</evidence>
<feature type="transmembrane region" description="Helical" evidence="1">
    <location>
        <begin position="75"/>
        <end position="96"/>
    </location>
</feature>
<dbReference type="eggNOG" id="ENOG5032UMR">
    <property type="taxonomic scope" value="Bacteria"/>
</dbReference>
<organism evidence="2 3">
    <name type="scientific">Novosphingobium resinovorum</name>
    <dbReference type="NCBI Taxonomy" id="158500"/>
    <lineage>
        <taxon>Bacteria</taxon>
        <taxon>Pseudomonadati</taxon>
        <taxon>Pseudomonadota</taxon>
        <taxon>Alphaproteobacteria</taxon>
        <taxon>Sphingomonadales</taxon>
        <taxon>Sphingomonadaceae</taxon>
        <taxon>Novosphingobium</taxon>
    </lineage>
</organism>
<keyword evidence="1" id="KW-0472">Membrane</keyword>
<evidence type="ECO:0000256" key="1">
    <source>
        <dbReference type="SAM" id="Phobius"/>
    </source>
</evidence>
<keyword evidence="1" id="KW-1133">Transmembrane helix</keyword>
<reference evidence="2 3" key="1">
    <citation type="submission" date="2014-03" db="EMBL/GenBank/DDBJ databases">
        <title>Whole genome sequence of Novosphingobium resinovorum KF1.</title>
        <authorList>
            <person name="Gan H.M."/>
            <person name="Gan H.Y."/>
            <person name="Chew T.H."/>
            <person name="Savka M.A."/>
        </authorList>
    </citation>
    <scope>NUCLEOTIDE SEQUENCE [LARGE SCALE GENOMIC DNA]</scope>
    <source>
        <strain evidence="2 3">KF1</strain>
    </source>
</reference>
<evidence type="ECO:0000313" key="3">
    <source>
        <dbReference type="Proteomes" id="UP000024329"/>
    </source>
</evidence>
<dbReference type="EMBL" id="JFYZ01000008">
    <property type="protein sequence ID" value="EZP82481.1"/>
    <property type="molecule type" value="Genomic_DNA"/>
</dbReference>
<proteinExistence type="predicted"/>
<evidence type="ECO:0008006" key="4">
    <source>
        <dbReference type="Google" id="ProtNLM"/>
    </source>
</evidence>
<feature type="transmembrane region" description="Helical" evidence="1">
    <location>
        <begin position="46"/>
        <end position="68"/>
    </location>
</feature>
<comment type="caution">
    <text evidence="2">The sequence shown here is derived from an EMBL/GenBank/DDBJ whole genome shotgun (WGS) entry which is preliminary data.</text>
</comment>
<dbReference type="PATRIC" id="fig|158500.4.peg.2015"/>
<protein>
    <recommendedName>
        <fullName evidence="4">DUF4175 domain-containing protein</fullName>
    </recommendedName>
</protein>
<dbReference type="Proteomes" id="UP000024329">
    <property type="component" value="Unassembled WGS sequence"/>
</dbReference>
<keyword evidence="1" id="KW-0812">Transmembrane</keyword>
<dbReference type="AlphaFoldDB" id="A0A031JXL8"/>
<accession>A0A031JXL8</accession>